<reference evidence="1 2" key="1">
    <citation type="submission" date="2005-09" db="EMBL/GenBank/DDBJ databases">
        <authorList>
            <person name="Mural R.J."/>
            <person name="Li P.W."/>
            <person name="Adams M.D."/>
            <person name="Amanatides P.G."/>
            <person name="Baden-Tillson H."/>
            <person name="Barnstead M."/>
            <person name="Chin S.H."/>
            <person name="Dew I."/>
            <person name="Evans C.A."/>
            <person name="Ferriera S."/>
            <person name="Flanigan M."/>
            <person name="Fosler C."/>
            <person name="Glodek A."/>
            <person name="Gu Z."/>
            <person name="Holt R.A."/>
            <person name="Jennings D."/>
            <person name="Kraft C.L."/>
            <person name="Lu F."/>
            <person name="Nguyen T."/>
            <person name="Nusskern D.R."/>
            <person name="Pfannkoch C.M."/>
            <person name="Sitter C."/>
            <person name="Sutton G.G."/>
            <person name="Venter J.C."/>
            <person name="Wang Z."/>
            <person name="Woodage T."/>
            <person name="Zheng X.H."/>
            <person name="Zhong F."/>
        </authorList>
    </citation>
    <scope>NUCLEOTIDE SEQUENCE [LARGE SCALE GENOMIC DNA]</scope>
    <source>
        <strain>BN</strain>
        <strain evidence="2">Sprague-Dawley</strain>
    </source>
</reference>
<protein>
    <submittedName>
        <fullName evidence="1">RCG45978</fullName>
    </submittedName>
</protein>
<evidence type="ECO:0000313" key="2">
    <source>
        <dbReference type="Proteomes" id="UP000234681"/>
    </source>
</evidence>
<evidence type="ECO:0000313" key="1">
    <source>
        <dbReference type="EMBL" id="EDM09628.1"/>
    </source>
</evidence>
<accession>A6ICL9</accession>
<gene>
    <name evidence="1" type="ORF">rCG_45978</name>
</gene>
<sequence length="46" mass="5220">MFLECTYGGYEQKYACVGKRMTTSRVNGWTGNSSLVQTSLTMLLHR</sequence>
<dbReference type="Proteomes" id="UP000234681">
    <property type="component" value="Chromosome 13"/>
</dbReference>
<dbReference type="EMBL" id="CH473958">
    <property type="protein sequence ID" value="EDM09628.1"/>
    <property type="molecule type" value="Genomic_DNA"/>
</dbReference>
<proteinExistence type="predicted"/>
<organism evidence="1 2">
    <name type="scientific">Rattus norvegicus</name>
    <name type="common">Rat</name>
    <dbReference type="NCBI Taxonomy" id="10116"/>
    <lineage>
        <taxon>Eukaryota</taxon>
        <taxon>Metazoa</taxon>
        <taxon>Chordata</taxon>
        <taxon>Craniata</taxon>
        <taxon>Vertebrata</taxon>
        <taxon>Euteleostomi</taxon>
        <taxon>Mammalia</taxon>
        <taxon>Eutheria</taxon>
        <taxon>Euarchontoglires</taxon>
        <taxon>Glires</taxon>
        <taxon>Rodentia</taxon>
        <taxon>Myomorpha</taxon>
        <taxon>Muroidea</taxon>
        <taxon>Muridae</taxon>
        <taxon>Murinae</taxon>
        <taxon>Rattus</taxon>
    </lineage>
</organism>
<dbReference type="AlphaFoldDB" id="A6ICL9"/>
<name>A6ICL9_RAT</name>